<feature type="transmembrane region" description="Helical" evidence="6">
    <location>
        <begin position="106"/>
        <end position="133"/>
    </location>
</feature>
<keyword evidence="4 6" id="KW-1133">Transmembrane helix</keyword>
<dbReference type="PANTHER" id="PTHR12778:SF10">
    <property type="entry name" value="MAJOR FACILITATOR SUPERFAMILY DOMAIN-CONTAINING PROTEIN 3"/>
    <property type="match status" value="1"/>
</dbReference>
<evidence type="ECO:0000256" key="3">
    <source>
        <dbReference type="ARBA" id="ARBA00022692"/>
    </source>
</evidence>
<evidence type="ECO:0000256" key="1">
    <source>
        <dbReference type="ARBA" id="ARBA00004141"/>
    </source>
</evidence>
<gene>
    <name evidence="7" type="ORF">JYP53_08690</name>
</gene>
<organism evidence="7 8">
    <name type="scientific">Marinobacter daepoensis</name>
    <dbReference type="NCBI Taxonomy" id="262077"/>
    <lineage>
        <taxon>Bacteria</taxon>
        <taxon>Pseudomonadati</taxon>
        <taxon>Pseudomonadota</taxon>
        <taxon>Gammaproteobacteria</taxon>
        <taxon>Pseudomonadales</taxon>
        <taxon>Marinobacteraceae</taxon>
        <taxon>Marinobacter</taxon>
    </lineage>
</organism>
<evidence type="ECO:0000256" key="5">
    <source>
        <dbReference type="ARBA" id="ARBA00023136"/>
    </source>
</evidence>
<accession>A0ABS3BF75</accession>
<dbReference type="InterPro" id="IPR011701">
    <property type="entry name" value="MFS"/>
</dbReference>
<keyword evidence="5 6" id="KW-0472">Membrane</keyword>
<feature type="transmembrane region" description="Helical" evidence="6">
    <location>
        <begin position="316"/>
        <end position="342"/>
    </location>
</feature>
<evidence type="ECO:0000313" key="7">
    <source>
        <dbReference type="EMBL" id="MBN7769975.1"/>
    </source>
</evidence>
<evidence type="ECO:0000256" key="4">
    <source>
        <dbReference type="ARBA" id="ARBA00022989"/>
    </source>
</evidence>
<dbReference type="SUPFAM" id="SSF103473">
    <property type="entry name" value="MFS general substrate transporter"/>
    <property type="match status" value="1"/>
</dbReference>
<feature type="transmembrane region" description="Helical" evidence="6">
    <location>
        <begin position="226"/>
        <end position="244"/>
    </location>
</feature>
<dbReference type="RefSeq" id="WP_206557334.1">
    <property type="nucleotide sequence ID" value="NZ_JAFKDB010000012.1"/>
</dbReference>
<dbReference type="Pfam" id="PF07690">
    <property type="entry name" value="MFS_1"/>
    <property type="match status" value="1"/>
</dbReference>
<comment type="subcellular location">
    <subcellularLocation>
        <location evidence="1">Membrane</location>
        <topology evidence="1">Multi-pass membrane protein</topology>
    </subcellularLocation>
</comment>
<feature type="transmembrane region" description="Helical" evidence="6">
    <location>
        <begin position="380"/>
        <end position="398"/>
    </location>
</feature>
<feature type="transmembrane region" description="Helical" evidence="6">
    <location>
        <begin position="76"/>
        <end position="94"/>
    </location>
</feature>
<feature type="transmembrane region" description="Helical" evidence="6">
    <location>
        <begin position="259"/>
        <end position="278"/>
    </location>
</feature>
<protein>
    <submittedName>
        <fullName evidence="7">MFS transporter</fullName>
    </submittedName>
</protein>
<sequence>MSRSRVAGLQGLFGWMNLVLAVPSIYLMFGMPLVMRQHGWSGTEIGLFQLAALPALFKFLFALPVQRVRLGRGGHLVHWLWLLSLALCLLFWLIGRQNLIDDQWMLFALTFAISVAATWADIPLNALAVQWLPRGEQMRAGSIRSAALFLGAIVGGGVMIMVQARWGWHVPFWLMAGGVVLGCLPFVWLRAGKTPPESADSVESSGTPGVVAAWSGFFRQPGARQWTLMLLTSFPFIGAAWLYLKPLMLDQGMPLERVAFIVGILGGITGALFSLIGGRLVPVLGTARAISLYLLAALGSLVLLTVTIWLELGVPMLIVAAMYLAASMGAVSALMFGLTYFFTRRQQNAADYGLQTTLFTLARMAVPVGAGALLDALGAPGMLIGLTLGVVVAFWLGLRVRARIEDSAQALLAGEGADSR</sequence>
<dbReference type="EMBL" id="JAFKDB010000012">
    <property type="protein sequence ID" value="MBN7769975.1"/>
    <property type="molecule type" value="Genomic_DNA"/>
</dbReference>
<name>A0ABS3BF75_9GAMM</name>
<proteinExistence type="predicted"/>
<dbReference type="PANTHER" id="PTHR12778">
    <property type="entry name" value="SOLUTE CARRIER FAMILY 33 ACETYL-COA TRANSPORTER -RELATED"/>
    <property type="match status" value="1"/>
</dbReference>
<comment type="caution">
    <text evidence="7">The sequence shown here is derived from an EMBL/GenBank/DDBJ whole genome shotgun (WGS) entry which is preliminary data.</text>
</comment>
<dbReference type="Gene3D" id="1.20.1250.20">
    <property type="entry name" value="MFS general substrate transporter like domains"/>
    <property type="match status" value="1"/>
</dbReference>
<dbReference type="Proteomes" id="UP000664344">
    <property type="component" value="Unassembled WGS sequence"/>
</dbReference>
<evidence type="ECO:0000256" key="6">
    <source>
        <dbReference type="SAM" id="Phobius"/>
    </source>
</evidence>
<keyword evidence="3 6" id="KW-0812">Transmembrane</keyword>
<feature type="transmembrane region" description="Helical" evidence="6">
    <location>
        <begin position="290"/>
        <end position="310"/>
    </location>
</feature>
<feature type="transmembrane region" description="Helical" evidence="6">
    <location>
        <begin position="145"/>
        <end position="164"/>
    </location>
</feature>
<evidence type="ECO:0000256" key="2">
    <source>
        <dbReference type="ARBA" id="ARBA00022448"/>
    </source>
</evidence>
<feature type="transmembrane region" description="Helical" evidence="6">
    <location>
        <begin position="354"/>
        <end position="374"/>
    </location>
</feature>
<reference evidence="7 8" key="1">
    <citation type="submission" date="2021-02" db="EMBL/GenBank/DDBJ databases">
        <title>PHA producing bacteria isolated from coastal sediment in Guangdong, Shenzhen.</title>
        <authorList>
            <person name="Zheng W."/>
            <person name="Yu S."/>
            <person name="Huang Y."/>
        </authorList>
    </citation>
    <scope>NUCLEOTIDE SEQUENCE [LARGE SCALE GENOMIC DNA]</scope>
    <source>
        <strain evidence="7 8">TN21-5</strain>
    </source>
</reference>
<keyword evidence="2" id="KW-0813">Transport</keyword>
<dbReference type="InterPro" id="IPR004752">
    <property type="entry name" value="AmpG_permease/AT-1"/>
</dbReference>
<feature type="transmembrane region" description="Helical" evidence="6">
    <location>
        <begin position="45"/>
        <end position="64"/>
    </location>
</feature>
<feature type="transmembrane region" description="Helical" evidence="6">
    <location>
        <begin position="170"/>
        <end position="189"/>
    </location>
</feature>
<keyword evidence="8" id="KW-1185">Reference proteome</keyword>
<evidence type="ECO:0000313" key="8">
    <source>
        <dbReference type="Proteomes" id="UP000664344"/>
    </source>
</evidence>
<dbReference type="InterPro" id="IPR036259">
    <property type="entry name" value="MFS_trans_sf"/>
</dbReference>